<dbReference type="PANTHER" id="PTHR21505">
    <property type="entry name" value="MADF DOMAIN-CONTAINING PROTEIN-RELATED"/>
    <property type="match status" value="1"/>
</dbReference>
<evidence type="ECO:0000313" key="2">
    <source>
        <dbReference type="EMBL" id="KAJ3649643.1"/>
    </source>
</evidence>
<dbReference type="SMART" id="SM00595">
    <property type="entry name" value="MADF"/>
    <property type="match status" value="1"/>
</dbReference>
<protein>
    <recommendedName>
        <fullName evidence="1">MADF domain-containing protein</fullName>
    </recommendedName>
</protein>
<gene>
    <name evidence="2" type="ORF">Zmor_021372</name>
</gene>
<dbReference type="PANTHER" id="PTHR21505:SF12">
    <property type="entry name" value="MADF DOMAIN-CONTAINING PROTEIN-RELATED"/>
    <property type="match status" value="1"/>
</dbReference>
<evidence type="ECO:0000313" key="3">
    <source>
        <dbReference type="Proteomes" id="UP001168821"/>
    </source>
</evidence>
<name>A0AA38MAN3_9CUCU</name>
<evidence type="ECO:0000259" key="1">
    <source>
        <dbReference type="PROSITE" id="PS51029"/>
    </source>
</evidence>
<organism evidence="2 3">
    <name type="scientific">Zophobas morio</name>
    <dbReference type="NCBI Taxonomy" id="2755281"/>
    <lineage>
        <taxon>Eukaryota</taxon>
        <taxon>Metazoa</taxon>
        <taxon>Ecdysozoa</taxon>
        <taxon>Arthropoda</taxon>
        <taxon>Hexapoda</taxon>
        <taxon>Insecta</taxon>
        <taxon>Pterygota</taxon>
        <taxon>Neoptera</taxon>
        <taxon>Endopterygota</taxon>
        <taxon>Coleoptera</taxon>
        <taxon>Polyphaga</taxon>
        <taxon>Cucujiformia</taxon>
        <taxon>Tenebrionidae</taxon>
        <taxon>Zophobas</taxon>
    </lineage>
</organism>
<dbReference type="InterPro" id="IPR006578">
    <property type="entry name" value="MADF-dom"/>
</dbReference>
<reference evidence="2" key="1">
    <citation type="journal article" date="2023" name="G3 (Bethesda)">
        <title>Whole genome assemblies of Zophobas morio and Tenebrio molitor.</title>
        <authorList>
            <person name="Kaur S."/>
            <person name="Stinson S.A."/>
            <person name="diCenzo G.C."/>
        </authorList>
    </citation>
    <scope>NUCLEOTIDE SEQUENCE</scope>
    <source>
        <strain evidence="2">QUZm001</strain>
    </source>
</reference>
<proteinExistence type="predicted"/>
<dbReference type="Pfam" id="PF10545">
    <property type="entry name" value="MADF_DNA_bdg"/>
    <property type="match status" value="1"/>
</dbReference>
<dbReference type="EMBL" id="JALNTZ010000006">
    <property type="protein sequence ID" value="KAJ3649643.1"/>
    <property type="molecule type" value="Genomic_DNA"/>
</dbReference>
<dbReference type="AlphaFoldDB" id="A0AA38MAN3"/>
<accession>A0AA38MAN3</accession>
<sequence>MSEHSEEKFMWGHEATCELIQLYKRHPVLYASFNSDYKNKGKRLDALNAIRSELVRRGRNISIEDIKRKIHGLRTQYANQLSKMKKNVEVKPTLWCFNQLDFLRNSYEGQHEPDNDNIHESKDLGHYNVYEHDDSQEVASFYDDINVKQEVTPTNGMVETSVFVPVSDIKKRERTEDDLSTFGKLVELELRKITNPQLLRKAKKEIISVLMDAQDDSDI</sequence>
<comment type="caution">
    <text evidence="2">The sequence shown here is derived from an EMBL/GenBank/DDBJ whole genome shotgun (WGS) entry which is preliminary data.</text>
</comment>
<dbReference type="PROSITE" id="PS51029">
    <property type="entry name" value="MADF"/>
    <property type="match status" value="1"/>
</dbReference>
<feature type="domain" description="MADF" evidence="1">
    <location>
        <begin position="18"/>
        <end position="108"/>
    </location>
</feature>
<keyword evidence="3" id="KW-1185">Reference proteome</keyword>
<dbReference type="Proteomes" id="UP001168821">
    <property type="component" value="Unassembled WGS sequence"/>
</dbReference>